<evidence type="ECO:0000256" key="1">
    <source>
        <dbReference type="ARBA" id="ARBA00022603"/>
    </source>
</evidence>
<protein>
    <submittedName>
        <fullName evidence="4">TrmH family RNA methyltransferase</fullName>
    </submittedName>
</protein>
<dbReference type="PANTHER" id="PTHR46429:SF1">
    <property type="entry name" value="23S RRNA (GUANOSINE-2'-O-)-METHYLTRANSFERASE RLMB"/>
    <property type="match status" value="1"/>
</dbReference>
<dbReference type="SUPFAM" id="SSF75217">
    <property type="entry name" value="alpha/beta knot"/>
    <property type="match status" value="1"/>
</dbReference>
<proteinExistence type="predicted"/>
<accession>A0AAU7QQR1</accession>
<evidence type="ECO:0000256" key="2">
    <source>
        <dbReference type="ARBA" id="ARBA00022679"/>
    </source>
</evidence>
<dbReference type="GO" id="GO:0008173">
    <property type="term" value="F:RNA methyltransferase activity"/>
    <property type="evidence" value="ECO:0007669"/>
    <property type="project" value="InterPro"/>
</dbReference>
<dbReference type="Pfam" id="PF00588">
    <property type="entry name" value="SpoU_methylase"/>
    <property type="match status" value="1"/>
</dbReference>
<dbReference type="GO" id="GO:0003723">
    <property type="term" value="F:RNA binding"/>
    <property type="evidence" value="ECO:0007669"/>
    <property type="project" value="InterPro"/>
</dbReference>
<dbReference type="InterPro" id="IPR029026">
    <property type="entry name" value="tRNA_m1G_MTases_N"/>
</dbReference>
<sequence length="209" mass="25080">MNYKLNKKKINKKYFLIEGYQENLNLNSNFKIKNIFICKKIFLEKNNKFIKKYYKYIIFIKKYIYNKIVYRKNKEGIFVIYYKKKYCLNKINIKKNKILIILDNIEKPGNIGAIIRTLYGFNIKTIILSNYNNNIYNNNIIRSSIGYILNMKIIKSNINDIIKFIYKNKYNLYISNININNSYIFDKINYINKNIAILFGSENKGVSPI</sequence>
<keyword evidence="2" id="KW-0808">Transferase</keyword>
<dbReference type="GO" id="GO:0032259">
    <property type="term" value="P:methylation"/>
    <property type="evidence" value="ECO:0007669"/>
    <property type="project" value="UniProtKB-KW"/>
</dbReference>
<dbReference type="EMBL" id="CP157893">
    <property type="protein sequence ID" value="XBT18163.1"/>
    <property type="molecule type" value="Genomic_DNA"/>
</dbReference>
<reference evidence="4" key="1">
    <citation type="submission" date="2024-06" db="EMBL/GenBank/DDBJ databases">
        <title>Diversity, functionality, and evolutionary history of bacterial symbionts in false click beetles (Coleoptera, Throscidae).</title>
        <authorList>
            <person name="Wierz J.C."/>
            <person name="Malm H."/>
            <person name="Kaltenpoth M."/>
            <person name="Engl T."/>
        </authorList>
    </citation>
    <scope>NUCLEOTIDE SEQUENCE</scope>
    <source>
        <strain evidence="4">Tser</strain>
    </source>
</reference>
<evidence type="ECO:0000259" key="3">
    <source>
        <dbReference type="Pfam" id="PF00588"/>
    </source>
</evidence>
<dbReference type="GO" id="GO:0005829">
    <property type="term" value="C:cytosol"/>
    <property type="evidence" value="ECO:0007669"/>
    <property type="project" value="TreeGrafter"/>
</dbReference>
<name>A0AAU7QQR1_9FLAO</name>
<dbReference type="InterPro" id="IPR004441">
    <property type="entry name" value="rRNA_MeTrfase_TrmH"/>
</dbReference>
<dbReference type="PANTHER" id="PTHR46429">
    <property type="entry name" value="23S RRNA (GUANOSINE-2'-O-)-METHYLTRANSFERASE RLMB"/>
    <property type="match status" value="1"/>
</dbReference>
<dbReference type="Gene3D" id="3.40.1280.10">
    <property type="match status" value="1"/>
</dbReference>
<dbReference type="GO" id="GO:0006396">
    <property type="term" value="P:RNA processing"/>
    <property type="evidence" value="ECO:0007669"/>
    <property type="project" value="InterPro"/>
</dbReference>
<dbReference type="AlphaFoldDB" id="A0AAU7QQR1"/>
<feature type="domain" description="tRNA/rRNA methyltransferase SpoU type" evidence="3">
    <location>
        <begin position="98"/>
        <end position="208"/>
    </location>
</feature>
<keyword evidence="1 4" id="KW-0489">Methyltransferase</keyword>
<organism evidence="4">
    <name type="scientific">Candidatus Shikimatogenerans sp. Tser</name>
    <dbReference type="NCBI Taxonomy" id="3158568"/>
    <lineage>
        <taxon>Bacteria</taxon>
        <taxon>Pseudomonadati</taxon>
        <taxon>Bacteroidota</taxon>
        <taxon>Flavobacteriia</taxon>
        <taxon>Flavobacteriales</taxon>
        <taxon>Candidatus Shikimatogenerans</taxon>
    </lineage>
</organism>
<dbReference type="InterPro" id="IPR029028">
    <property type="entry name" value="Alpha/beta_knot_MTases"/>
</dbReference>
<dbReference type="InterPro" id="IPR001537">
    <property type="entry name" value="SpoU_MeTrfase"/>
</dbReference>
<evidence type="ECO:0000313" key="4">
    <source>
        <dbReference type="EMBL" id="XBT18163.1"/>
    </source>
</evidence>
<gene>
    <name evidence="4" type="ORF">ABNO52_00945</name>
</gene>